<dbReference type="PANTHER" id="PTHR43390:SF1">
    <property type="entry name" value="CHLOROPLAST PROCESSING PEPTIDASE"/>
    <property type="match status" value="1"/>
</dbReference>
<dbReference type="GO" id="GO:0006465">
    <property type="term" value="P:signal peptide processing"/>
    <property type="evidence" value="ECO:0007669"/>
    <property type="project" value="InterPro"/>
</dbReference>
<evidence type="ECO:0000256" key="10">
    <source>
        <dbReference type="RuleBase" id="RU362042"/>
    </source>
</evidence>
<keyword evidence="10" id="KW-0645">Protease</keyword>
<dbReference type="OrthoDB" id="9815782at2"/>
<dbReference type="EC" id="3.4.21.89" evidence="4 10"/>
<evidence type="ECO:0000256" key="8">
    <source>
        <dbReference type="ARBA" id="ARBA00022989"/>
    </source>
</evidence>
<dbReference type="InterPro" id="IPR019758">
    <property type="entry name" value="Pept_S26A_signal_pept_1_CS"/>
</dbReference>
<evidence type="ECO:0000256" key="6">
    <source>
        <dbReference type="ARBA" id="ARBA00022692"/>
    </source>
</evidence>
<dbReference type="AlphaFoldDB" id="A0A5B8XE52"/>
<dbReference type="GO" id="GO:0009003">
    <property type="term" value="F:signal peptidase activity"/>
    <property type="evidence" value="ECO:0007669"/>
    <property type="project" value="UniProtKB-EC"/>
</dbReference>
<feature type="active site" evidence="9">
    <location>
        <position position="99"/>
    </location>
</feature>
<keyword evidence="8" id="KW-1133">Transmembrane helix</keyword>
<evidence type="ECO:0000259" key="11">
    <source>
        <dbReference type="Pfam" id="PF10502"/>
    </source>
</evidence>
<dbReference type="CDD" id="cd06530">
    <property type="entry name" value="S26_SPase_I"/>
    <property type="match status" value="1"/>
</dbReference>
<evidence type="ECO:0000256" key="9">
    <source>
        <dbReference type="PIRSR" id="PIRSR600223-1"/>
    </source>
</evidence>
<dbReference type="InterPro" id="IPR019757">
    <property type="entry name" value="Pept_S26A_signal_pept_1_Lys-AS"/>
</dbReference>
<keyword evidence="6" id="KW-0812">Transmembrane</keyword>
<accession>A0A5B8XE52</accession>
<protein>
    <recommendedName>
        <fullName evidence="5 10">Signal peptidase I</fullName>
        <ecNumber evidence="4 10">3.4.21.89</ecNumber>
    </recommendedName>
</protein>
<dbReference type="RefSeq" id="WP_146820446.1">
    <property type="nucleotide sequence ID" value="NZ_CP029077.1"/>
</dbReference>
<dbReference type="PANTHER" id="PTHR43390">
    <property type="entry name" value="SIGNAL PEPTIDASE I"/>
    <property type="match status" value="1"/>
</dbReference>
<evidence type="ECO:0000256" key="2">
    <source>
        <dbReference type="ARBA" id="ARBA00004162"/>
    </source>
</evidence>
<dbReference type="Proteomes" id="UP000321934">
    <property type="component" value="Chromosome"/>
</dbReference>
<evidence type="ECO:0000256" key="5">
    <source>
        <dbReference type="ARBA" id="ARBA00019232"/>
    </source>
</evidence>
<proteinExistence type="inferred from homology"/>
<dbReference type="NCBIfam" id="TIGR02227">
    <property type="entry name" value="sigpep_I_bact"/>
    <property type="match status" value="1"/>
</dbReference>
<name>A0A5B8XE52_9RICK</name>
<comment type="similarity">
    <text evidence="3 10">Belongs to the peptidase S26 family.</text>
</comment>
<feature type="domain" description="Peptidase S26" evidence="11">
    <location>
        <begin position="7"/>
        <end position="232"/>
    </location>
</feature>
<comment type="subcellular location">
    <subcellularLocation>
        <location evidence="2">Cell membrane</location>
        <topology evidence="2">Single-pass membrane protein</topology>
    </subcellularLocation>
    <subcellularLocation>
        <location evidence="10">Membrane</location>
        <topology evidence="10">Single-pass type II membrane protein</topology>
    </subcellularLocation>
</comment>
<evidence type="ECO:0000313" key="12">
    <source>
        <dbReference type="EMBL" id="QED23155.1"/>
    </source>
</evidence>
<keyword evidence="8" id="KW-0472">Membrane</keyword>
<dbReference type="SUPFAM" id="SSF51306">
    <property type="entry name" value="LexA/Signal peptidase"/>
    <property type="match status" value="1"/>
</dbReference>
<comment type="catalytic activity">
    <reaction evidence="1 10">
        <text>Cleavage of hydrophobic, N-terminal signal or leader sequences from secreted and periplasmic proteins.</text>
        <dbReference type="EC" id="3.4.21.89"/>
    </reaction>
</comment>
<dbReference type="EMBL" id="CP029077">
    <property type="protein sequence ID" value="QED23155.1"/>
    <property type="molecule type" value="Genomic_DNA"/>
</dbReference>
<dbReference type="PROSITE" id="PS00760">
    <property type="entry name" value="SPASE_I_2"/>
    <property type="match status" value="1"/>
</dbReference>
<dbReference type="PRINTS" id="PR00727">
    <property type="entry name" value="LEADERPTASE"/>
</dbReference>
<sequence>MKKVNAKETFKTLGFALLFATVFRTFFFQPFAIPSGSMMPNLILGDKLLVEKFIYGYSKYSFPLNMIPFSGKILDFKAPERGDIVVFKLPEQGNEYFIKRVIGLPGDEIEVKNGIVYVNGKANKTEYIKKDVLNIQADGIPFTLAKYAYENGYNSVPVYMYKEKNIDNYSYYIYKFSKDGNFMDDNFAKVKVPENHYFMMGDNRNNSADSRFQSMGFVSEDKIIGKARMIFFSSSAHFYEINKFSSEIYWNRMLQRLDKNIES</sequence>
<evidence type="ECO:0000313" key="13">
    <source>
        <dbReference type="Proteomes" id="UP000321934"/>
    </source>
</evidence>
<dbReference type="GO" id="GO:0005886">
    <property type="term" value="C:plasma membrane"/>
    <property type="evidence" value="ECO:0007669"/>
    <property type="project" value="UniProtKB-SubCell"/>
</dbReference>
<evidence type="ECO:0000256" key="4">
    <source>
        <dbReference type="ARBA" id="ARBA00013208"/>
    </source>
</evidence>
<evidence type="ECO:0000256" key="3">
    <source>
        <dbReference type="ARBA" id="ARBA00009370"/>
    </source>
</evidence>
<dbReference type="PROSITE" id="PS00761">
    <property type="entry name" value="SPASE_I_3"/>
    <property type="match status" value="1"/>
</dbReference>
<evidence type="ECO:0000256" key="1">
    <source>
        <dbReference type="ARBA" id="ARBA00000677"/>
    </source>
</evidence>
<dbReference type="InterPro" id="IPR019533">
    <property type="entry name" value="Peptidase_S26"/>
</dbReference>
<keyword evidence="13" id="KW-1185">Reference proteome</keyword>
<evidence type="ECO:0000256" key="7">
    <source>
        <dbReference type="ARBA" id="ARBA00022801"/>
    </source>
</evidence>
<reference evidence="12 13" key="1">
    <citation type="journal article" date="2019" name="ISME J.">
        <title>Deianiraea, an extracellular bacterium associated with the ciliate Paramecium, suggests an alternative scenario for the evolution of Rickettsiales.</title>
        <authorList>
            <person name="Castelli M."/>
            <person name="Sabaneyeva E."/>
            <person name="Lanzoni O."/>
            <person name="Lebedeva N."/>
            <person name="Floriano A.M."/>
            <person name="Gaiarsa S."/>
            <person name="Benken K."/>
            <person name="Modeo L."/>
            <person name="Bandi C."/>
            <person name="Potekhin A."/>
            <person name="Sassera D."/>
            <person name="Petroni G."/>
        </authorList>
    </citation>
    <scope>NUCLEOTIDE SEQUENCE [LARGE SCALE GENOMIC DNA]</scope>
    <source>
        <strain evidence="12">CyL4-1</strain>
    </source>
</reference>
<dbReference type="Gene3D" id="2.10.109.10">
    <property type="entry name" value="Umud Fragment, subunit A"/>
    <property type="match status" value="1"/>
</dbReference>
<dbReference type="GO" id="GO:0004252">
    <property type="term" value="F:serine-type endopeptidase activity"/>
    <property type="evidence" value="ECO:0007669"/>
    <property type="project" value="InterPro"/>
</dbReference>
<organism evidence="12 13">
    <name type="scientific">Candidatus Deianiraea vastatrix</name>
    <dbReference type="NCBI Taxonomy" id="2163644"/>
    <lineage>
        <taxon>Bacteria</taxon>
        <taxon>Pseudomonadati</taxon>
        <taxon>Pseudomonadota</taxon>
        <taxon>Alphaproteobacteria</taxon>
        <taxon>Rickettsiales</taxon>
        <taxon>Candidatus Deianiraeaceae</taxon>
        <taxon>Candidatus Deianiraea</taxon>
    </lineage>
</organism>
<keyword evidence="7 10" id="KW-0378">Hydrolase</keyword>
<gene>
    <name evidence="12" type="ORF">Deia_00349</name>
</gene>
<dbReference type="Pfam" id="PF10502">
    <property type="entry name" value="Peptidase_S26"/>
    <property type="match status" value="1"/>
</dbReference>
<feature type="active site" evidence="9">
    <location>
        <position position="37"/>
    </location>
</feature>
<dbReference type="InterPro" id="IPR036286">
    <property type="entry name" value="LexA/Signal_pep-like_sf"/>
</dbReference>
<dbReference type="InterPro" id="IPR000223">
    <property type="entry name" value="Pept_S26A_signal_pept_1"/>
</dbReference>